<protein>
    <submittedName>
        <fullName evidence="3">Uncharacterized protein</fullName>
    </submittedName>
</protein>
<proteinExistence type="predicted"/>
<dbReference type="Proteomes" id="UP000887575">
    <property type="component" value="Unassembled WGS sequence"/>
</dbReference>
<evidence type="ECO:0000313" key="2">
    <source>
        <dbReference type="Proteomes" id="UP000887575"/>
    </source>
</evidence>
<reference evidence="3" key="1">
    <citation type="submission" date="2024-02" db="UniProtKB">
        <authorList>
            <consortium name="WormBaseParasite"/>
        </authorList>
    </citation>
    <scope>IDENTIFICATION</scope>
</reference>
<evidence type="ECO:0000313" key="3">
    <source>
        <dbReference type="WBParaSite" id="MBELARI_LOCUS1977"/>
    </source>
</evidence>
<accession>A0AAF3EZY6</accession>
<dbReference type="AlphaFoldDB" id="A0AAF3EZY6"/>
<feature type="signal peptide" evidence="1">
    <location>
        <begin position="1"/>
        <end position="15"/>
    </location>
</feature>
<dbReference type="WBParaSite" id="MBELARI_LOCUS1977">
    <property type="protein sequence ID" value="MBELARI_LOCUS1977"/>
    <property type="gene ID" value="MBELARI_LOCUS1977"/>
</dbReference>
<name>A0AAF3EZY6_9BILA</name>
<evidence type="ECO:0000256" key="1">
    <source>
        <dbReference type="SAM" id="SignalP"/>
    </source>
</evidence>
<keyword evidence="2" id="KW-1185">Reference proteome</keyword>
<feature type="chain" id="PRO_5042068038" evidence="1">
    <location>
        <begin position="16"/>
        <end position="191"/>
    </location>
</feature>
<sequence length="191" mass="22230">MWWILLLFYAREIEAGSIELFPGLFLVCGGRTCSQNDPALAGIPNLKYNEWNNPLLPILGAGTQQNFPYNNYQSTNNNGYYSNTINYNYNNQPATSFESSPSYYERQNALYSQKIPLQPQNLELNNNLATNSIQFDKQFLRKTSFRRNLKRSRVESKVLPDRKLSKRPKLKIKSRNGRILRTKTFKNYSIN</sequence>
<organism evidence="2 3">
    <name type="scientific">Mesorhabditis belari</name>
    <dbReference type="NCBI Taxonomy" id="2138241"/>
    <lineage>
        <taxon>Eukaryota</taxon>
        <taxon>Metazoa</taxon>
        <taxon>Ecdysozoa</taxon>
        <taxon>Nematoda</taxon>
        <taxon>Chromadorea</taxon>
        <taxon>Rhabditida</taxon>
        <taxon>Rhabditina</taxon>
        <taxon>Rhabditomorpha</taxon>
        <taxon>Rhabditoidea</taxon>
        <taxon>Rhabditidae</taxon>
        <taxon>Mesorhabditinae</taxon>
        <taxon>Mesorhabditis</taxon>
    </lineage>
</organism>
<keyword evidence="1" id="KW-0732">Signal</keyword>